<feature type="compositionally biased region" description="Basic and acidic residues" evidence="3">
    <location>
        <begin position="114"/>
        <end position="124"/>
    </location>
</feature>
<keyword evidence="1" id="KW-0540">Nuclease</keyword>
<dbReference type="SUPFAM" id="SSF53933">
    <property type="entry name" value="Microbial ribonucleases"/>
    <property type="match status" value="1"/>
</dbReference>
<evidence type="ECO:0000256" key="3">
    <source>
        <dbReference type="SAM" id="MobiDB-lite"/>
    </source>
</evidence>
<organism evidence="4 5">
    <name type="scientific">Ephemerocybe angulata</name>
    <dbReference type="NCBI Taxonomy" id="980116"/>
    <lineage>
        <taxon>Eukaryota</taxon>
        <taxon>Fungi</taxon>
        <taxon>Dikarya</taxon>
        <taxon>Basidiomycota</taxon>
        <taxon>Agaricomycotina</taxon>
        <taxon>Agaricomycetes</taxon>
        <taxon>Agaricomycetidae</taxon>
        <taxon>Agaricales</taxon>
        <taxon>Agaricineae</taxon>
        <taxon>Psathyrellaceae</taxon>
        <taxon>Ephemerocybe</taxon>
    </lineage>
</organism>
<feature type="compositionally biased region" description="Basic and acidic residues" evidence="3">
    <location>
        <begin position="1"/>
        <end position="32"/>
    </location>
</feature>
<feature type="region of interest" description="Disordered" evidence="3">
    <location>
        <begin position="105"/>
        <end position="124"/>
    </location>
</feature>
<dbReference type="OrthoDB" id="2963718at2759"/>
<dbReference type="EMBL" id="JACGCI010000272">
    <property type="protein sequence ID" value="KAF6741240.1"/>
    <property type="molecule type" value="Genomic_DNA"/>
</dbReference>
<dbReference type="Proteomes" id="UP000521943">
    <property type="component" value="Unassembled WGS sequence"/>
</dbReference>
<dbReference type="GO" id="GO:0016787">
    <property type="term" value="F:hydrolase activity"/>
    <property type="evidence" value="ECO:0007669"/>
    <property type="project" value="UniProtKB-KW"/>
</dbReference>
<dbReference type="InterPro" id="IPR016191">
    <property type="entry name" value="Ribonuclease/ribotoxin"/>
</dbReference>
<gene>
    <name evidence="4" type="ORF">DFP72DRAFT_781886</name>
</gene>
<keyword evidence="2" id="KW-0378">Hydrolase</keyword>
<keyword evidence="5" id="KW-1185">Reference proteome</keyword>
<name>A0A8H6H682_9AGAR</name>
<accession>A0A8H6H682</accession>
<reference evidence="4 5" key="1">
    <citation type="submission" date="2020-07" db="EMBL/GenBank/DDBJ databases">
        <title>Comparative genomics of pyrophilous fungi reveals a link between fire events and developmental genes.</title>
        <authorList>
            <consortium name="DOE Joint Genome Institute"/>
            <person name="Steindorff A.S."/>
            <person name="Carver A."/>
            <person name="Calhoun S."/>
            <person name="Stillman K."/>
            <person name="Liu H."/>
            <person name="Lipzen A."/>
            <person name="Pangilinan J."/>
            <person name="Labutti K."/>
            <person name="Bruns T.D."/>
            <person name="Grigoriev I.V."/>
        </authorList>
    </citation>
    <scope>NUCLEOTIDE SEQUENCE [LARGE SCALE GENOMIC DNA]</scope>
    <source>
        <strain evidence="4 5">CBS 144469</strain>
    </source>
</reference>
<evidence type="ECO:0000256" key="2">
    <source>
        <dbReference type="ARBA" id="ARBA00022801"/>
    </source>
</evidence>
<feature type="non-terminal residue" evidence="4">
    <location>
        <position position="124"/>
    </location>
</feature>
<evidence type="ECO:0000313" key="5">
    <source>
        <dbReference type="Proteomes" id="UP000521943"/>
    </source>
</evidence>
<evidence type="ECO:0000313" key="4">
    <source>
        <dbReference type="EMBL" id="KAF6741240.1"/>
    </source>
</evidence>
<dbReference type="GO" id="GO:0004540">
    <property type="term" value="F:RNA nuclease activity"/>
    <property type="evidence" value="ECO:0007669"/>
    <property type="project" value="InterPro"/>
</dbReference>
<feature type="compositionally biased region" description="Polar residues" evidence="3">
    <location>
        <begin position="48"/>
        <end position="58"/>
    </location>
</feature>
<dbReference type="GO" id="GO:0003723">
    <property type="term" value="F:RNA binding"/>
    <property type="evidence" value="ECO:0007669"/>
    <property type="project" value="InterPro"/>
</dbReference>
<proteinExistence type="predicted"/>
<protein>
    <submittedName>
        <fullName evidence="4">Uncharacterized protein</fullName>
    </submittedName>
</protein>
<feature type="non-terminal residue" evidence="4">
    <location>
        <position position="1"/>
    </location>
</feature>
<feature type="region of interest" description="Disordered" evidence="3">
    <location>
        <begin position="1"/>
        <end position="80"/>
    </location>
</feature>
<sequence length="124" mass="13799">NYSGREVRKAVYESHKESERLKDPALSKEKSPLKPFNNRPNAVPKGSCNATPISSMTPVSKHPAREYPLPNKVAPGTPSPARVVTQKMAHGRQAFRAVIAHDQSRKLGSPGYNDHFEVKEKKQK</sequence>
<comment type="caution">
    <text evidence="4">The sequence shown here is derived from an EMBL/GenBank/DDBJ whole genome shotgun (WGS) entry which is preliminary data.</text>
</comment>
<evidence type="ECO:0000256" key="1">
    <source>
        <dbReference type="ARBA" id="ARBA00022722"/>
    </source>
</evidence>
<dbReference type="AlphaFoldDB" id="A0A8H6H682"/>